<dbReference type="EMBL" id="JASCZI010151511">
    <property type="protein sequence ID" value="MED6173264.1"/>
    <property type="molecule type" value="Genomic_DNA"/>
</dbReference>
<keyword evidence="3" id="KW-1185">Reference proteome</keyword>
<protein>
    <submittedName>
        <fullName evidence="2">Uncharacterized protein</fullName>
    </submittedName>
</protein>
<name>A0ABU6VJJ2_9FABA</name>
<feature type="compositionally biased region" description="Basic and acidic residues" evidence="1">
    <location>
        <begin position="10"/>
        <end position="19"/>
    </location>
</feature>
<organism evidence="2 3">
    <name type="scientific">Stylosanthes scabra</name>
    <dbReference type="NCBI Taxonomy" id="79078"/>
    <lineage>
        <taxon>Eukaryota</taxon>
        <taxon>Viridiplantae</taxon>
        <taxon>Streptophyta</taxon>
        <taxon>Embryophyta</taxon>
        <taxon>Tracheophyta</taxon>
        <taxon>Spermatophyta</taxon>
        <taxon>Magnoliopsida</taxon>
        <taxon>eudicotyledons</taxon>
        <taxon>Gunneridae</taxon>
        <taxon>Pentapetalae</taxon>
        <taxon>rosids</taxon>
        <taxon>fabids</taxon>
        <taxon>Fabales</taxon>
        <taxon>Fabaceae</taxon>
        <taxon>Papilionoideae</taxon>
        <taxon>50 kb inversion clade</taxon>
        <taxon>dalbergioids sensu lato</taxon>
        <taxon>Dalbergieae</taxon>
        <taxon>Pterocarpus clade</taxon>
        <taxon>Stylosanthes</taxon>
    </lineage>
</organism>
<comment type="caution">
    <text evidence="2">The sequence shown here is derived from an EMBL/GenBank/DDBJ whole genome shotgun (WGS) entry which is preliminary data.</text>
</comment>
<reference evidence="2 3" key="1">
    <citation type="journal article" date="2023" name="Plants (Basel)">
        <title>Bridging the Gap: Combining Genomics and Transcriptomics Approaches to Understand Stylosanthes scabra, an Orphan Legume from the Brazilian Caatinga.</title>
        <authorList>
            <person name="Ferreira-Neto J.R.C."/>
            <person name="da Silva M.D."/>
            <person name="Binneck E."/>
            <person name="de Melo N.F."/>
            <person name="da Silva R.H."/>
            <person name="de Melo A.L.T.M."/>
            <person name="Pandolfi V."/>
            <person name="Bustamante F.O."/>
            <person name="Brasileiro-Vidal A.C."/>
            <person name="Benko-Iseppon A.M."/>
        </authorList>
    </citation>
    <scope>NUCLEOTIDE SEQUENCE [LARGE SCALE GENOMIC DNA]</scope>
    <source>
        <tissue evidence="2">Leaves</tissue>
    </source>
</reference>
<dbReference type="Proteomes" id="UP001341840">
    <property type="component" value="Unassembled WGS sequence"/>
</dbReference>
<evidence type="ECO:0000256" key="1">
    <source>
        <dbReference type="SAM" id="MobiDB-lite"/>
    </source>
</evidence>
<proteinExistence type="predicted"/>
<feature type="region of interest" description="Disordered" evidence="1">
    <location>
        <begin position="1"/>
        <end position="27"/>
    </location>
</feature>
<evidence type="ECO:0000313" key="3">
    <source>
        <dbReference type="Proteomes" id="UP001341840"/>
    </source>
</evidence>
<gene>
    <name evidence="2" type="ORF">PIB30_057743</name>
</gene>
<accession>A0ABU6VJJ2</accession>
<evidence type="ECO:0000313" key="2">
    <source>
        <dbReference type="EMBL" id="MED6173264.1"/>
    </source>
</evidence>
<sequence>MQAAALTSDHFTHLQHTEEGPTPSISPSFIYQSHTKSPTQTPLFAPKTKLATLITFNFEAPLHPILYRIYLCFQLHNLSPLFLSFFLSLSLHTPMHVLLPPY</sequence>